<proteinExistence type="inferred from homology"/>
<keyword evidence="4" id="KW-1185">Reference proteome</keyword>
<dbReference type="GO" id="GO:0004519">
    <property type="term" value="F:endonuclease activity"/>
    <property type="evidence" value="ECO:0007669"/>
    <property type="project" value="UniProtKB-KW"/>
</dbReference>
<keyword evidence="3" id="KW-0378">Hydrolase</keyword>
<feature type="domain" description="GIY-YIG" evidence="2">
    <location>
        <begin position="4"/>
        <end position="81"/>
    </location>
</feature>
<dbReference type="Proteomes" id="UP000192333">
    <property type="component" value="Chromosome I"/>
</dbReference>
<organism evidence="3 4">
    <name type="scientific">Aquiflexum balticum DSM 16537</name>
    <dbReference type="NCBI Taxonomy" id="758820"/>
    <lineage>
        <taxon>Bacteria</taxon>
        <taxon>Pseudomonadati</taxon>
        <taxon>Bacteroidota</taxon>
        <taxon>Cytophagia</taxon>
        <taxon>Cytophagales</taxon>
        <taxon>Cyclobacteriaceae</taxon>
        <taxon>Aquiflexum</taxon>
    </lineage>
</organism>
<dbReference type="InterPro" id="IPR000305">
    <property type="entry name" value="GIY-YIG_endonuc"/>
</dbReference>
<protein>
    <submittedName>
        <fullName evidence="3">Putative endonuclease</fullName>
    </submittedName>
</protein>
<reference evidence="4" key="1">
    <citation type="submission" date="2017-04" db="EMBL/GenBank/DDBJ databases">
        <authorList>
            <person name="Varghese N."/>
            <person name="Submissions S."/>
        </authorList>
    </citation>
    <scope>NUCLEOTIDE SEQUENCE [LARGE SCALE GENOMIC DNA]</scope>
    <source>
        <strain evidence="4">DSM 16537</strain>
    </source>
</reference>
<dbReference type="OrthoDB" id="1495241at2"/>
<dbReference type="PANTHER" id="PTHR34477:SF5">
    <property type="entry name" value="BSL5627 PROTEIN"/>
    <property type="match status" value="1"/>
</dbReference>
<dbReference type="RefSeq" id="WP_084119807.1">
    <property type="nucleotide sequence ID" value="NZ_LT838813.1"/>
</dbReference>
<evidence type="ECO:0000313" key="4">
    <source>
        <dbReference type="Proteomes" id="UP000192333"/>
    </source>
</evidence>
<dbReference type="SUPFAM" id="SSF82771">
    <property type="entry name" value="GIY-YIG endonuclease"/>
    <property type="match status" value="1"/>
</dbReference>
<dbReference type="EMBL" id="LT838813">
    <property type="protein sequence ID" value="SMD43065.1"/>
    <property type="molecule type" value="Genomic_DNA"/>
</dbReference>
<sequence length="99" mass="12154">MKRHEYFVYILTNYKKTVLYIGMTNDLISRLNQHGEKFNPESFTAKYQCKYLVHWESYQYVQDAIAREKEIKKWRREKKEDLIKELNPDWKFLNEEVGG</sequence>
<keyword evidence="3" id="KW-0540">Nuclease</keyword>
<keyword evidence="3" id="KW-0255">Endonuclease</keyword>
<evidence type="ECO:0000259" key="2">
    <source>
        <dbReference type="PROSITE" id="PS50164"/>
    </source>
</evidence>
<dbReference type="PROSITE" id="PS50164">
    <property type="entry name" value="GIY_YIG"/>
    <property type="match status" value="1"/>
</dbReference>
<evidence type="ECO:0000313" key="3">
    <source>
        <dbReference type="EMBL" id="SMD43065.1"/>
    </source>
</evidence>
<gene>
    <name evidence="3" type="ORF">SAMN00777080_1641</name>
</gene>
<evidence type="ECO:0000256" key="1">
    <source>
        <dbReference type="ARBA" id="ARBA00007435"/>
    </source>
</evidence>
<dbReference type="PANTHER" id="PTHR34477">
    <property type="entry name" value="UPF0213 PROTEIN YHBQ"/>
    <property type="match status" value="1"/>
</dbReference>
<name>A0A1W2H291_9BACT</name>
<dbReference type="InterPro" id="IPR035901">
    <property type="entry name" value="GIY-YIG_endonuc_sf"/>
</dbReference>
<dbReference type="Pfam" id="PF01541">
    <property type="entry name" value="GIY-YIG"/>
    <property type="match status" value="1"/>
</dbReference>
<dbReference type="AlphaFoldDB" id="A0A1W2H291"/>
<dbReference type="InterPro" id="IPR050190">
    <property type="entry name" value="UPF0213_domain"/>
</dbReference>
<dbReference type="CDD" id="cd10448">
    <property type="entry name" value="GIY-YIG_unchar_3"/>
    <property type="match status" value="1"/>
</dbReference>
<dbReference type="STRING" id="758820.SAMN00777080_1641"/>
<dbReference type="Gene3D" id="3.40.1440.10">
    <property type="entry name" value="GIY-YIG endonuclease"/>
    <property type="match status" value="1"/>
</dbReference>
<dbReference type="SMART" id="SM00465">
    <property type="entry name" value="GIYc"/>
    <property type="match status" value="1"/>
</dbReference>
<comment type="similarity">
    <text evidence="1">Belongs to the UPF0213 family.</text>
</comment>
<accession>A0A1W2H291</accession>